<reference evidence="2 3" key="1">
    <citation type="journal article" date="2014" name="Nat. Commun.">
        <title>Molecular traces of alternative social organization in a termite genome.</title>
        <authorList>
            <person name="Terrapon N."/>
            <person name="Li C."/>
            <person name="Robertson H.M."/>
            <person name="Ji L."/>
            <person name="Meng X."/>
            <person name="Booth W."/>
            <person name="Chen Z."/>
            <person name="Childers C.P."/>
            <person name="Glastad K.M."/>
            <person name="Gokhale K."/>
            <person name="Gowin J."/>
            <person name="Gronenberg W."/>
            <person name="Hermansen R.A."/>
            <person name="Hu H."/>
            <person name="Hunt B.G."/>
            <person name="Huylmans A.K."/>
            <person name="Khalil S.M."/>
            <person name="Mitchell R.D."/>
            <person name="Munoz-Torres M.C."/>
            <person name="Mustard J.A."/>
            <person name="Pan H."/>
            <person name="Reese J.T."/>
            <person name="Scharf M.E."/>
            <person name="Sun F."/>
            <person name="Vogel H."/>
            <person name="Xiao J."/>
            <person name="Yang W."/>
            <person name="Yang Z."/>
            <person name="Yang Z."/>
            <person name="Zhou J."/>
            <person name="Zhu J."/>
            <person name="Brent C.S."/>
            <person name="Elsik C.G."/>
            <person name="Goodisman M.A."/>
            <person name="Liberles D.A."/>
            <person name="Roe R.M."/>
            <person name="Vargo E.L."/>
            <person name="Vilcinskas A."/>
            <person name="Wang J."/>
            <person name="Bornberg-Bauer E."/>
            <person name="Korb J."/>
            <person name="Zhang G."/>
            <person name="Liebig J."/>
        </authorList>
    </citation>
    <scope>NUCLEOTIDE SEQUENCE [LARGE SCALE GENOMIC DNA]</scope>
    <source>
        <tissue evidence="2">Whole organism</tissue>
    </source>
</reference>
<accession>A0A067RKU1</accession>
<dbReference type="InParanoid" id="A0A067RKU1"/>
<evidence type="ECO:0000313" key="3">
    <source>
        <dbReference type="Proteomes" id="UP000027135"/>
    </source>
</evidence>
<dbReference type="Proteomes" id="UP000027135">
    <property type="component" value="Unassembled WGS sequence"/>
</dbReference>
<feature type="region of interest" description="Disordered" evidence="1">
    <location>
        <begin position="38"/>
        <end position="58"/>
    </location>
</feature>
<evidence type="ECO:0000313" key="2">
    <source>
        <dbReference type="EMBL" id="KDR20133.1"/>
    </source>
</evidence>
<dbReference type="AlphaFoldDB" id="A0A067RKU1"/>
<organism evidence="2 3">
    <name type="scientific">Zootermopsis nevadensis</name>
    <name type="common">Dampwood termite</name>
    <dbReference type="NCBI Taxonomy" id="136037"/>
    <lineage>
        <taxon>Eukaryota</taxon>
        <taxon>Metazoa</taxon>
        <taxon>Ecdysozoa</taxon>
        <taxon>Arthropoda</taxon>
        <taxon>Hexapoda</taxon>
        <taxon>Insecta</taxon>
        <taxon>Pterygota</taxon>
        <taxon>Neoptera</taxon>
        <taxon>Polyneoptera</taxon>
        <taxon>Dictyoptera</taxon>
        <taxon>Blattodea</taxon>
        <taxon>Blattoidea</taxon>
        <taxon>Termitoidae</taxon>
        <taxon>Termopsidae</taxon>
        <taxon>Zootermopsis</taxon>
    </lineage>
</organism>
<gene>
    <name evidence="2" type="ORF">L798_05621</name>
</gene>
<proteinExistence type="predicted"/>
<name>A0A067RKU1_ZOONE</name>
<evidence type="ECO:0000256" key="1">
    <source>
        <dbReference type="SAM" id="MobiDB-lite"/>
    </source>
</evidence>
<dbReference type="EMBL" id="KK852618">
    <property type="protein sequence ID" value="KDR20133.1"/>
    <property type="molecule type" value="Genomic_DNA"/>
</dbReference>
<sequence>MVSCKEQTKPDASRGLQSTEMSQLLWWLGPSWLTNPVLPKSKTSTMENKDADEDNTDSSKMYAQFDTFRSHSDMFILPNTAKSHGVVPSIHLQLRISMPRKGS</sequence>
<protein>
    <submittedName>
        <fullName evidence="2">Uncharacterized protein</fullName>
    </submittedName>
</protein>
<keyword evidence="3" id="KW-1185">Reference proteome</keyword>